<dbReference type="Pfam" id="PF05489">
    <property type="entry name" value="Phage_tail_X"/>
    <property type="match status" value="1"/>
</dbReference>
<name>Q602Z5_METCA</name>
<dbReference type="KEGG" id="mca:MCA2912"/>
<dbReference type="AlphaFoldDB" id="Q602Z5"/>
<dbReference type="InterPro" id="IPR008861">
    <property type="entry name" value="GpX-like"/>
</dbReference>
<organism evidence="2 3">
    <name type="scientific">Methylococcus capsulatus (strain ATCC 33009 / NCIMB 11132 / Bath)</name>
    <dbReference type="NCBI Taxonomy" id="243233"/>
    <lineage>
        <taxon>Bacteria</taxon>
        <taxon>Pseudomonadati</taxon>
        <taxon>Pseudomonadota</taxon>
        <taxon>Gammaproteobacteria</taxon>
        <taxon>Methylococcales</taxon>
        <taxon>Methylococcaceae</taxon>
        <taxon>Methylococcus</taxon>
    </lineage>
</organism>
<reference evidence="2 3" key="1">
    <citation type="journal article" date="2004" name="PLoS Biol.">
        <title>Genomic insights into methanotrophy: the complete genome sequence of Methylococcus capsulatus (Bath).</title>
        <authorList>
            <person name="Ward N.L."/>
            <person name="Larsen O."/>
            <person name="Sakwa J."/>
            <person name="Bruseth L."/>
            <person name="Khouri H.M."/>
            <person name="Durkin A.S."/>
            <person name="Dimitrov G."/>
            <person name="Jiang L."/>
            <person name="Scanlan D."/>
            <person name="Kang K.H."/>
            <person name="Lewis M.R."/>
            <person name="Nelson K.E."/>
            <person name="Methe B.A."/>
            <person name="Wu M."/>
            <person name="Heidelberg J.F."/>
            <person name="Paulsen I.T."/>
            <person name="Fouts D.E."/>
            <person name="Ravel J."/>
            <person name="Tettelin H."/>
            <person name="Ren Q."/>
            <person name="Read T.D."/>
            <person name="DeBoy R.T."/>
            <person name="Seshadri R."/>
            <person name="Salzberg S.L."/>
            <person name="Jensen H.B."/>
            <person name="Birkeland N.K."/>
            <person name="Nelson W.C."/>
            <person name="Dodson R.J."/>
            <person name="Grindhaug S.H."/>
            <person name="Holt I.E."/>
            <person name="Eidhammer I."/>
            <person name="Jonasen I."/>
            <person name="Vanaken S."/>
            <person name="Utterback T.R."/>
            <person name="Feldblyum T.V."/>
            <person name="Fraser C.M."/>
            <person name="Lillehaug J.R."/>
            <person name="Eisen J.A."/>
        </authorList>
    </citation>
    <scope>NUCLEOTIDE SEQUENCE [LARGE SCALE GENOMIC DNA]</scope>
    <source>
        <strain evidence="3">ATCC 33009 / NCIMB 11132 / Bath</strain>
    </source>
</reference>
<evidence type="ECO:0000313" key="2">
    <source>
        <dbReference type="EMBL" id="AAU90996.1"/>
    </source>
</evidence>
<evidence type="ECO:0008006" key="4">
    <source>
        <dbReference type="Google" id="ProtNLM"/>
    </source>
</evidence>
<sequence>MTTYLSYITQEGDRWDGLAYRFYGDPFRYEPLVVANPHVPIVPVLPSGLTLAVPVLAKSDSTPSVESLPPWKRGVPAGGVA</sequence>
<feature type="region of interest" description="Disordered" evidence="1">
    <location>
        <begin position="61"/>
        <end position="81"/>
    </location>
</feature>
<protein>
    <recommendedName>
        <fullName evidence="4">Phage Tail Protein X</fullName>
    </recommendedName>
</protein>
<gene>
    <name evidence="2" type="ordered locus">MCA2912</name>
</gene>
<evidence type="ECO:0000256" key="1">
    <source>
        <dbReference type="SAM" id="MobiDB-lite"/>
    </source>
</evidence>
<dbReference type="RefSeq" id="WP_010962107.1">
    <property type="nucleotide sequence ID" value="NC_002977.6"/>
</dbReference>
<dbReference type="GeneID" id="88225083"/>
<accession>Q602Z5</accession>
<dbReference type="EMBL" id="AE017282">
    <property type="protein sequence ID" value="AAU90996.1"/>
    <property type="molecule type" value="Genomic_DNA"/>
</dbReference>
<dbReference type="STRING" id="243233.MCA2912"/>
<evidence type="ECO:0000313" key="3">
    <source>
        <dbReference type="Proteomes" id="UP000006821"/>
    </source>
</evidence>
<dbReference type="HOGENOM" id="CLU_175462_0_1_6"/>
<proteinExistence type="predicted"/>
<dbReference type="eggNOG" id="COG1652">
    <property type="taxonomic scope" value="Bacteria"/>
</dbReference>
<dbReference type="Proteomes" id="UP000006821">
    <property type="component" value="Chromosome"/>
</dbReference>